<accession>A0A4P7IGK1</accession>
<keyword evidence="2" id="KW-1185">Reference proteome</keyword>
<gene>
    <name evidence="1" type="ORF">EXE58_06785</name>
</gene>
<sequence length="131" mass="14594">MGKDIRVDAELIRDLARALRSASENLDPEADRHGREDVVQAMTGRHRNIDTLAGSQTGRANFGDFHEGRSLREVYGWAQDKAVDSTLASAAAVRRYARDLEDCLGDLEDTDELSREHFRALGRLALDVDRG</sequence>
<dbReference type="RefSeq" id="WP_135267155.1">
    <property type="nucleotide sequence ID" value="NZ_CP038436.1"/>
</dbReference>
<dbReference type="OrthoDB" id="9803878at2"/>
<name>A0A4P7IGK1_9ACTN</name>
<dbReference type="AlphaFoldDB" id="A0A4P7IGK1"/>
<reference evidence="1 2" key="1">
    <citation type="submission" date="2019-03" db="EMBL/GenBank/DDBJ databases">
        <title>Three New Species of Nocardioides, Nocardioides euryhalodurans sp. nov., Nocardioides seonyuensis sp. nov. and Nocardioides eburneoflavus sp. nov. Iolated from Soil.</title>
        <authorList>
            <person name="Roh S.G."/>
            <person name="Lee C."/>
            <person name="Kim M.-K."/>
            <person name="Kim S.B."/>
        </authorList>
    </citation>
    <scope>NUCLEOTIDE SEQUENCE [LARGE SCALE GENOMIC DNA]</scope>
    <source>
        <strain evidence="1 2">MMS17-SY207-3</strain>
    </source>
</reference>
<organism evidence="1 2">
    <name type="scientific">Nocardioides seonyuensis</name>
    <dbReference type="NCBI Taxonomy" id="2518371"/>
    <lineage>
        <taxon>Bacteria</taxon>
        <taxon>Bacillati</taxon>
        <taxon>Actinomycetota</taxon>
        <taxon>Actinomycetes</taxon>
        <taxon>Propionibacteriales</taxon>
        <taxon>Nocardioidaceae</taxon>
        <taxon>Nocardioides</taxon>
    </lineage>
</organism>
<dbReference type="KEGG" id="nsn:EXE58_06785"/>
<dbReference type="EMBL" id="CP038436">
    <property type="protein sequence ID" value="QBX55187.1"/>
    <property type="molecule type" value="Genomic_DNA"/>
</dbReference>
<evidence type="ECO:0000313" key="2">
    <source>
        <dbReference type="Proteomes" id="UP000294853"/>
    </source>
</evidence>
<proteinExistence type="predicted"/>
<dbReference type="Proteomes" id="UP000294853">
    <property type="component" value="Chromosome"/>
</dbReference>
<protein>
    <submittedName>
        <fullName evidence="1">Uncharacterized protein</fullName>
    </submittedName>
</protein>
<evidence type="ECO:0000313" key="1">
    <source>
        <dbReference type="EMBL" id="QBX55187.1"/>
    </source>
</evidence>